<name>A0A3M8LQ49_9MICO</name>
<evidence type="ECO:0000313" key="4">
    <source>
        <dbReference type="Proteomes" id="UP000279859"/>
    </source>
</evidence>
<dbReference type="SUPFAM" id="SSF52266">
    <property type="entry name" value="SGNH hydrolase"/>
    <property type="match status" value="1"/>
</dbReference>
<dbReference type="PANTHER" id="PTHR30383">
    <property type="entry name" value="THIOESTERASE 1/PROTEASE 1/LYSOPHOSPHOLIPASE L1"/>
    <property type="match status" value="1"/>
</dbReference>
<dbReference type="OrthoDB" id="3288625at2"/>
<dbReference type="InterPro" id="IPR051532">
    <property type="entry name" value="Ester_Hydrolysis_Enzymes"/>
</dbReference>
<dbReference type="CDD" id="cd00229">
    <property type="entry name" value="SGNH_hydrolase"/>
    <property type="match status" value="1"/>
</dbReference>
<organism evidence="3 4">
    <name type="scientific">Cryobacterium tepidiphilum</name>
    <dbReference type="NCBI Taxonomy" id="2486026"/>
    <lineage>
        <taxon>Bacteria</taxon>
        <taxon>Bacillati</taxon>
        <taxon>Actinomycetota</taxon>
        <taxon>Actinomycetes</taxon>
        <taxon>Micrococcales</taxon>
        <taxon>Microbacteriaceae</taxon>
        <taxon>Cryobacterium</taxon>
    </lineage>
</organism>
<evidence type="ECO:0000256" key="1">
    <source>
        <dbReference type="SAM" id="MobiDB-lite"/>
    </source>
</evidence>
<proteinExistence type="predicted"/>
<dbReference type="GO" id="GO:0004622">
    <property type="term" value="F:phosphatidylcholine lysophospholipase activity"/>
    <property type="evidence" value="ECO:0007669"/>
    <property type="project" value="TreeGrafter"/>
</dbReference>
<evidence type="ECO:0000259" key="2">
    <source>
        <dbReference type="Pfam" id="PF13472"/>
    </source>
</evidence>
<protein>
    <submittedName>
        <fullName evidence="3">SGNH/GDSL hydrolase family protein</fullName>
    </submittedName>
</protein>
<reference evidence="3 4" key="1">
    <citation type="submission" date="2018-11" db="EMBL/GenBank/DDBJ databases">
        <title>Cryobacterium sp. nov., isolated from rhizosphere soil of lettuce.</title>
        <authorList>
            <person name="Wang Y."/>
        </authorList>
    </citation>
    <scope>NUCLEOTIDE SEQUENCE [LARGE SCALE GENOMIC DNA]</scope>
    <source>
        <strain evidence="3 4">NEAU-85</strain>
    </source>
</reference>
<comment type="caution">
    <text evidence="3">The sequence shown here is derived from an EMBL/GenBank/DDBJ whole genome shotgun (WGS) entry which is preliminary data.</text>
</comment>
<keyword evidence="3" id="KW-0378">Hydrolase</keyword>
<dbReference type="Gene3D" id="3.40.50.1110">
    <property type="entry name" value="SGNH hydrolase"/>
    <property type="match status" value="1"/>
</dbReference>
<dbReference type="Proteomes" id="UP000279859">
    <property type="component" value="Unassembled WGS sequence"/>
</dbReference>
<dbReference type="AlphaFoldDB" id="A0A3M8LQ49"/>
<dbReference type="EMBL" id="RDSR01000001">
    <property type="protein sequence ID" value="RNE67475.1"/>
    <property type="molecule type" value="Genomic_DNA"/>
</dbReference>
<evidence type="ECO:0000313" key="3">
    <source>
        <dbReference type="EMBL" id="RNE67475.1"/>
    </source>
</evidence>
<gene>
    <name evidence="3" type="ORF">EEJ31_01175</name>
</gene>
<dbReference type="InterPro" id="IPR036514">
    <property type="entry name" value="SGNH_hydro_sf"/>
</dbReference>
<feature type="domain" description="SGNH hydrolase-type esterase" evidence="2">
    <location>
        <begin position="54"/>
        <end position="220"/>
    </location>
</feature>
<sequence length="261" mass="28079">MGSIAGVALGGRTAYLRFRRRIAANALVLNETLPINSKWWRDLAKKKGDLLYVAIGDSAAQGIGASAPHRGYVGLLARQIREATGRTVRVLNLSVSGATVGLAVRDQLPRFMKVRQPDIVTVAIGANDIALWDPVAFEAGIRRLFGALPTYAIVADLPCFHLPHNERKVAIANGIVRRVAAESGLTLAPLHDVTRRQGLRRALTQVANDMFHPNDRGYRIWADAFGPVLADDLRRRFPPRADAAARPQAGAVASGSVSGAS</sequence>
<dbReference type="Pfam" id="PF13472">
    <property type="entry name" value="Lipase_GDSL_2"/>
    <property type="match status" value="1"/>
</dbReference>
<accession>A0A3M8LQ49</accession>
<feature type="region of interest" description="Disordered" evidence="1">
    <location>
        <begin position="241"/>
        <end position="261"/>
    </location>
</feature>
<dbReference type="PANTHER" id="PTHR30383:SF5">
    <property type="entry name" value="SGNH HYDROLASE-TYPE ESTERASE DOMAIN-CONTAINING PROTEIN"/>
    <property type="match status" value="1"/>
</dbReference>
<keyword evidence="4" id="KW-1185">Reference proteome</keyword>
<dbReference type="InterPro" id="IPR013830">
    <property type="entry name" value="SGNH_hydro"/>
</dbReference>